<evidence type="ECO:0000256" key="3">
    <source>
        <dbReference type="ARBA" id="ARBA00002443"/>
    </source>
</evidence>
<keyword evidence="14" id="KW-1185">Reference proteome</keyword>
<dbReference type="GeneID" id="85344314"/>
<evidence type="ECO:0000256" key="8">
    <source>
        <dbReference type="ARBA" id="ARBA00022723"/>
    </source>
</evidence>
<evidence type="ECO:0000256" key="5">
    <source>
        <dbReference type="ARBA" id="ARBA00012574"/>
    </source>
</evidence>
<feature type="domain" description="Peptidase M24" evidence="12">
    <location>
        <begin position="1"/>
        <end position="148"/>
    </location>
</feature>
<evidence type="ECO:0000256" key="7">
    <source>
        <dbReference type="ARBA" id="ARBA00022670"/>
    </source>
</evidence>
<keyword evidence="7" id="KW-0645">Protease</keyword>
<dbReference type="SUPFAM" id="SSF55920">
    <property type="entry name" value="Creatinase/aminopeptidase"/>
    <property type="match status" value="1"/>
</dbReference>
<keyword evidence="10" id="KW-0464">Manganese</keyword>
<keyword evidence="6" id="KW-0031">Aminopeptidase</keyword>
<gene>
    <name evidence="13" type="ORF">CCOS01_12619</name>
</gene>
<dbReference type="Proteomes" id="UP001240678">
    <property type="component" value="Unassembled WGS sequence"/>
</dbReference>
<evidence type="ECO:0000256" key="11">
    <source>
        <dbReference type="ARBA" id="ARBA00030849"/>
    </source>
</evidence>
<comment type="cofactor">
    <cofactor evidence="2">
        <name>Mn(2+)</name>
        <dbReference type="ChEBI" id="CHEBI:29035"/>
    </cofactor>
</comment>
<proteinExistence type="inferred from homology"/>
<dbReference type="GO" id="GO:0004177">
    <property type="term" value="F:aminopeptidase activity"/>
    <property type="evidence" value="ECO:0007669"/>
    <property type="project" value="UniProtKB-KW"/>
</dbReference>
<dbReference type="InterPro" id="IPR052433">
    <property type="entry name" value="X-Pro_dipept-like"/>
</dbReference>
<dbReference type="InterPro" id="IPR036005">
    <property type="entry name" value="Creatinase/aminopeptidase-like"/>
</dbReference>
<comment type="function">
    <text evidence="3">Catalyzes the removal of a penultimate prolyl residue from the N-termini of peptides.</text>
</comment>
<name>A0AAJ0DVY4_9PEZI</name>
<organism evidence="13 14">
    <name type="scientific">Colletotrichum costaricense</name>
    <dbReference type="NCBI Taxonomy" id="1209916"/>
    <lineage>
        <taxon>Eukaryota</taxon>
        <taxon>Fungi</taxon>
        <taxon>Dikarya</taxon>
        <taxon>Ascomycota</taxon>
        <taxon>Pezizomycotina</taxon>
        <taxon>Sordariomycetes</taxon>
        <taxon>Hypocreomycetidae</taxon>
        <taxon>Glomerellales</taxon>
        <taxon>Glomerellaceae</taxon>
        <taxon>Colletotrichum</taxon>
        <taxon>Colletotrichum acutatum species complex</taxon>
    </lineage>
</organism>
<evidence type="ECO:0000256" key="6">
    <source>
        <dbReference type="ARBA" id="ARBA00022438"/>
    </source>
</evidence>
<dbReference type="GO" id="GO:0006508">
    <property type="term" value="P:proteolysis"/>
    <property type="evidence" value="ECO:0007669"/>
    <property type="project" value="UniProtKB-KW"/>
</dbReference>
<dbReference type="InterPro" id="IPR000994">
    <property type="entry name" value="Pept_M24"/>
</dbReference>
<evidence type="ECO:0000256" key="2">
    <source>
        <dbReference type="ARBA" id="ARBA00001936"/>
    </source>
</evidence>
<keyword evidence="9" id="KW-0378">Hydrolase</keyword>
<dbReference type="EMBL" id="MOOE01000015">
    <property type="protein sequence ID" value="KAK1517070.1"/>
    <property type="molecule type" value="Genomic_DNA"/>
</dbReference>
<dbReference type="RefSeq" id="XP_060308815.1">
    <property type="nucleotide sequence ID" value="XM_060460767.1"/>
</dbReference>
<dbReference type="AlphaFoldDB" id="A0AAJ0DVY4"/>
<dbReference type="GO" id="GO:0046872">
    <property type="term" value="F:metal ion binding"/>
    <property type="evidence" value="ECO:0007669"/>
    <property type="project" value="UniProtKB-KW"/>
</dbReference>
<dbReference type="PANTHER" id="PTHR43226:SF1">
    <property type="entry name" value="XAA-PRO DIPEPTIDASE"/>
    <property type="match status" value="1"/>
</dbReference>
<keyword evidence="8" id="KW-0479">Metal-binding</keyword>
<dbReference type="PANTHER" id="PTHR43226">
    <property type="entry name" value="XAA-PRO AMINOPEPTIDASE 3"/>
    <property type="match status" value="1"/>
</dbReference>
<protein>
    <recommendedName>
        <fullName evidence="5">Xaa-Pro aminopeptidase</fullName>
        <ecNumber evidence="5">3.4.11.9</ecNumber>
    </recommendedName>
    <alternativeName>
        <fullName evidence="11">Aminoacylproline aminopeptidase</fullName>
    </alternativeName>
</protein>
<reference evidence="13 14" key="1">
    <citation type="submission" date="2016-10" db="EMBL/GenBank/DDBJ databases">
        <title>The genome sequence of Colletotrichum fioriniae PJ7.</title>
        <authorList>
            <person name="Baroncelli R."/>
        </authorList>
    </citation>
    <scope>NUCLEOTIDE SEQUENCE [LARGE SCALE GENOMIC DNA]</scope>
    <source>
        <strain evidence="13 14">IMI 309622</strain>
    </source>
</reference>
<comment type="caution">
    <text evidence="13">The sequence shown here is derived from an EMBL/GenBank/DDBJ whole genome shotgun (WGS) entry which is preliminary data.</text>
</comment>
<dbReference type="EC" id="3.4.11.9" evidence="5"/>
<dbReference type="Pfam" id="PF00557">
    <property type="entry name" value="Peptidase_M24"/>
    <property type="match status" value="1"/>
</dbReference>
<evidence type="ECO:0000313" key="13">
    <source>
        <dbReference type="EMBL" id="KAK1517070.1"/>
    </source>
</evidence>
<sequence>MQEQCIAELKEGVVWDDLHVLAHKVAIDGLLALGILKGDKDEILRERVSTACMPHGLGHFLGMDTHDTGGQCDMTDNNLDPMFKYLRVRRLLPAGCIVTVEPSIRFNEHVIRPLPRDKRLSKFIEEKVLNQSWDVGGVSIEDDLLATESGSMNLTDVPKDGENLVRSGCRLVTSLCHLASRSNDLIISILEQTHVDSSTS</sequence>
<evidence type="ECO:0000259" key="12">
    <source>
        <dbReference type="Pfam" id="PF00557"/>
    </source>
</evidence>
<evidence type="ECO:0000256" key="10">
    <source>
        <dbReference type="ARBA" id="ARBA00023211"/>
    </source>
</evidence>
<evidence type="ECO:0000256" key="1">
    <source>
        <dbReference type="ARBA" id="ARBA00001424"/>
    </source>
</evidence>
<comment type="catalytic activity">
    <reaction evidence="1">
        <text>Release of any N-terminal amino acid, including proline, that is linked to proline, even from a dipeptide or tripeptide.</text>
        <dbReference type="EC" id="3.4.11.9"/>
    </reaction>
</comment>
<dbReference type="Gene3D" id="3.90.230.10">
    <property type="entry name" value="Creatinase/methionine aminopeptidase superfamily"/>
    <property type="match status" value="1"/>
</dbReference>
<accession>A0AAJ0DVY4</accession>
<comment type="similarity">
    <text evidence="4">Belongs to the peptidase M24B family.</text>
</comment>
<evidence type="ECO:0000313" key="14">
    <source>
        <dbReference type="Proteomes" id="UP001240678"/>
    </source>
</evidence>
<evidence type="ECO:0000256" key="9">
    <source>
        <dbReference type="ARBA" id="ARBA00022801"/>
    </source>
</evidence>
<evidence type="ECO:0000256" key="4">
    <source>
        <dbReference type="ARBA" id="ARBA00008766"/>
    </source>
</evidence>